<keyword evidence="4" id="KW-1185">Reference proteome</keyword>
<dbReference type="PROSITE" id="PS51257">
    <property type="entry name" value="PROKAR_LIPOPROTEIN"/>
    <property type="match status" value="1"/>
</dbReference>
<dbReference type="Proteomes" id="UP000663791">
    <property type="component" value="Unassembled WGS sequence"/>
</dbReference>
<feature type="signal peptide" evidence="2">
    <location>
        <begin position="1"/>
        <end position="25"/>
    </location>
</feature>
<accession>A0A938XZC7</accession>
<evidence type="ECO:0000256" key="1">
    <source>
        <dbReference type="SAM" id="MobiDB-lite"/>
    </source>
</evidence>
<evidence type="ECO:0008006" key="5">
    <source>
        <dbReference type="Google" id="ProtNLM"/>
    </source>
</evidence>
<sequence>MTLRRSGSARAGTVALALVCATALAACSTEPAPAETERIVLSPLPEGEDHVHAPGQEHGGTPVGDGTCAEAGGYRLADVTLPAAGAPGEMSFRVLDDRGEPLTSYTPEQTKELHLYVVRADLASFRHLHPTRDDDGTWRARIDLDTPGEWRVVAELTPEGAAQAVVLGSTLRVPGEWTPVPAPRGPQARVGDDGVVKVRVDGTGEVSGNGRLRLLVTDTDDRPLTLGSYLGASAHLTGFGIGPDGGFVHVHPFGSPEVTDEGTALTFHTTFTTPGDLRLFVQVRVAGLLHQVAVTATVA</sequence>
<organism evidence="3 4">
    <name type="scientific">Nocardioides faecalis</name>
    <dbReference type="NCBI Taxonomy" id="2803858"/>
    <lineage>
        <taxon>Bacteria</taxon>
        <taxon>Bacillati</taxon>
        <taxon>Actinomycetota</taxon>
        <taxon>Actinomycetes</taxon>
        <taxon>Propionibacteriales</taxon>
        <taxon>Nocardioidaceae</taxon>
        <taxon>Nocardioides</taxon>
    </lineage>
</organism>
<name>A0A938XZC7_9ACTN</name>
<evidence type="ECO:0000256" key="2">
    <source>
        <dbReference type="SAM" id="SignalP"/>
    </source>
</evidence>
<protein>
    <recommendedName>
        <fullName evidence="5">Secreted protein</fullName>
    </recommendedName>
</protein>
<dbReference type="EMBL" id="JAERTX010000004">
    <property type="protein sequence ID" value="MBM9459287.1"/>
    <property type="molecule type" value="Genomic_DNA"/>
</dbReference>
<evidence type="ECO:0000313" key="4">
    <source>
        <dbReference type="Proteomes" id="UP000663791"/>
    </source>
</evidence>
<dbReference type="RefSeq" id="WP_205290595.1">
    <property type="nucleotide sequence ID" value="NZ_CP074406.1"/>
</dbReference>
<reference evidence="3" key="1">
    <citation type="submission" date="2021-01" db="EMBL/GenBank/DDBJ databases">
        <title>Novel species in genus Nocardioides.</title>
        <authorList>
            <person name="Zhang G."/>
        </authorList>
    </citation>
    <scope>NUCLEOTIDE SEQUENCE</scope>
    <source>
        <strain evidence="3">Zg-536</strain>
    </source>
</reference>
<feature type="region of interest" description="Disordered" evidence="1">
    <location>
        <begin position="46"/>
        <end position="67"/>
    </location>
</feature>
<feature type="chain" id="PRO_5039569481" description="Secreted protein" evidence="2">
    <location>
        <begin position="26"/>
        <end position="299"/>
    </location>
</feature>
<proteinExistence type="predicted"/>
<gene>
    <name evidence="3" type="ORF">JK386_05180</name>
</gene>
<comment type="caution">
    <text evidence="3">The sequence shown here is derived from an EMBL/GenBank/DDBJ whole genome shotgun (WGS) entry which is preliminary data.</text>
</comment>
<evidence type="ECO:0000313" key="3">
    <source>
        <dbReference type="EMBL" id="MBM9459287.1"/>
    </source>
</evidence>
<keyword evidence="2" id="KW-0732">Signal</keyword>
<dbReference type="AlphaFoldDB" id="A0A938XZC7"/>